<dbReference type="CDD" id="cd00779">
    <property type="entry name" value="ProRS_core_prok"/>
    <property type="match status" value="1"/>
</dbReference>
<dbReference type="OrthoDB" id="9809052at2"/>
<feature type="domain" description="Aminoacyl-transfer RNA synthetases class-II family profile" evidence="11">
    <location>
        <begin position="38"/>
        <end position="465"/>
    </location>
</feature>
<dbReference type="HAMAP" id="MF_01569">
    <property type="entry name" value="Pro_tRNA_synth_type1"/>
    <property type="match status" value="1"/>
</dbReference>
<evidence type="ECO:0000256" key="2">
    <source>
        <dbReference type="ARBA" id="ARBA00011738"/>
    </source>
</evidence>
<proteinExistence type="inferred from homology"/>
<dbReference type="EMBL" id="CBTK010000304">
    <property type="protein sequence ID" value="CDH47617.1"/>
    <property type="molecule type" value="Genomic_DNA"/>
</dbReference>
<dbReference type="AlphaFoldDB" id="A0A7U7GGR1"/>
<evidence type="ECO:0000256" key="1">
    <source>
        <dbReference type="ARBA" id="ARBA00004496"/>
    </source>
</evidence>
<evidence type="ECO:0000256" key="4">
    <source>
        <dbReference type="ARBA" id="ARBA00022598"/>
    </source>
</evidence>
<comment type="caution">
    <text evidence="12">The sequence shown here is derived from an EMBL/GenBank/DDBJ whole genome shotgun (WGS) entry which is preliminary data.</text>
</comment>
<gene>
    <name evidence="10 12" type="primary">proS</name>
    <name evidence="12" type="ORF">BN874_850035</name>
</gene>
<dbReference type="Pfam" id="PF00587">
    <property type="entry name" value="tRNA-synt_2b"/>
    <property type="match status" value="1"/>
</dbReference>
<dbReference type="Proteomes" id="UP000019184">
    <property type="component" value="Unassembled WGS sequence"/>
</dbReference>
<dbReference type="GO" id="GO:0002161">
    <property type="term" value="F:aminoacyl-tRNA deacylase activity"/>
    <property type="evidence" value="ECO:0007669"/>
    <property type="project" value="InterPro"/>
</dbReference>
<dbReference type="Pfam" id="PF04073">
    <property type="entry name" value="tRNA_edit"/>
    <property type="match status" value="1"/>
</dbReference>
<evidence type="ECO:0000256" key="9">
    <source>
        <dbReference type="ARBA" id="ARBA00047671"/>
    </source>
</evidence>
<dbReference type="InterPro" id="IPR004500">
    <property type="entry name" value="Pro-tRNA-synth_IIa_bac-type"/>
</dbReference>
<evidence type="ECO:0000256" key="7">
    <source>
        <dbReference type="ARBA" id="ARBA00022917"/>
    </source>
</evidence>
<keyword evidence="8 10" id="KW-0030">Aminoacyl-tRNA synthetase</keyword>
<evidence type="ECO:0000256" key="5">
    <source>
        <dbReference type="ARBA" id="ARBA00022741"/>
    </source>
</evidence>
<comment type="catalytic activity">
    <reaction evidence="9 10">
        <text>tRNA(Pro) + L-proline + ATP = L-prolyl-tRNA(Pro) + AMP + diphosphate</text>
        <dbReference type="Rhea" id="RHEA:14305"/>
        <dbReference type="Rhea" id="RHEA-COMP:9700"/>
        <dbReference type="Rhea" id="RHEA-COMP:9702"/>
        <dbReference type="ChEBI" id="CHEBI:30616"/>
        <dbReference type="ChEBI" id="CHEBI:33019"/>
        <dbReference type="ChEBI" id="CHEBI:60039"/>
        <dbReference type="ChEBI" id="CHEBI:78442"/>
        <dbReference type="ChEBI" id="CHEBI:78532"/>
        <dbReference type="ChEBI" id="CHEBI:456215"/>
        <dbReference type="EC" id="6.1.1.15"/>
    </reaction>
</comment>
<dbReference type="InterPro" id="IPR006195">
    <property type="entry name" value="aa-tRNA-synth_II"/>
</dbReference>
<comment type="subunit">
    <text evidence="2 10">Homodimer.</text>
</comment>
<dbReference type="PRINTS" id="PR01046">
    <property type="entry name" value="TRNASYNTHPRO"/>
</dbReference>
<dbReference type="EC" id="6.1.1.15" evidence="10"/>
<evidence type="ECO:0000256" key="8">
    <source>
        <dbReference type="ARBA" id="ARBA00023146"/>
    </source>
</evidence>
<evidence type="ECO:0000256" key="3">
    <source>
        <dbReference type="ARBA" id="ARBA00022490"/>
    </source>
</evidence>
<dbReference type="InterPro" id="IPR002316">
    <property type="entry name" value="Pro-tRNA-ligase_IIa"/>
</dbReference>
<dbReference type="SUPFAM" id="SSF52954">
    <property type="entry name" value="Class II aaRS ABD-related"/>
    <property type="match status" value="1"/>
</dbReference>
<evidence type="ECO:0000256" key="6">
    <source>
        <dbReference type="ARBA" id="ARBA00022840"/>
    </source>
</evidence>
<dbReference type="InterPro" id="IPR044140">
    <property type="entry name" value="ProRS_anticodon_short"/>
</dbReference>
<dbReference type="Gene3D" id="3.40.50.800">
    <property type="entry name" value="Anticodon-binding domain"/>
    <property type="match status" value="1"/>
</dbReference>
<comment type="subcellular location">
    <subcellularLocation>
        <location evidence="1 10">Cytoplasm</location>
    </subcellularLocation>
</comment>
<keyword evidence="5 10" id="KW-0547">Nucleotide-binding</keyword>
<dbReference type="InterPro" id="IPR004154">
    <property type="entry name" value="Anticodon-bd"/>
</dbReference>
<protein>
    <recommendedName>
        <fullName evidence="10">Proline--tRNA ligase</fullName>
        <ecNumber evidence="10">6.1.1.15</ecNumber>
    </recommendedName>
    <alternativeName>
        <fullName evidence="10">Prolyl-tRNA synthetase</fullName>
        <shortName evidence="10">ProRS</shortName>
    </alternativeName>
</protein>
<dbReference type="GO" id="GO:0004827">
    <property type="term" value="F:proline-tRNA ligase activity"/>
    <property type="evidence" value="ECO:0007669"/>
    <property type="project" value="UniProtKB-UniRule"/>
</dbReference>
<dbReference type="InterPro" id="IPR045864">
    <property type="entry name" value="aa-tRNA-synth_II/BPL/LPL"/>
</dbReference>
<sequence>MRVSRFPLFTVKETPADAEVISHQLMLRAGLIRKLAAGIYTWLPLGLRVLRKVEAVVREEMNRAGALELFMPAVQPAELWQESGRWQQYGPELLRIKDRHQREFCFGPTHEEVITDLFRREIKSYKQLPITLYQIQTKFRDEIRPRFGVMRAREFLMKDAYSFHLDQSSLQEGYQAMYDAYSCIFTRLGLLFRAVLADSGSIGGSRSQEFHVLADSGEDAIAFSTGSDYAANVELAEALAPMGERPAPGEAMTRVSTPGIKTIAELCAFLHIPAERTVKAVVVEGVDEQPVLLLVRGDHEVNAIKTEKLPQVKTPLVFASPDAIRAAFGASPGSLGAVGFSGVIIADRTVVKMADFVTGANADDWHFTGVNFGRDCLEPEVADLRSVVEGDPSPDGHGTLAMARGIEVGHVFQLGQKYSAALNAAVQGEDGQPEIVTMGCYGIGVSRVVAAAIEQNHDERGIIWPAAMAPFQVAVLPIGAGRSAAVREAAEALYQNLLAVGIDALLDDRDARPGVMFADMELIGIPHRVVISERNLTAGQVEYRGRRDVDNTLVARAGLLDWLRERLEMTGRG</sequence>
<keyword evidence="7 10" id="KW-0648">Protein biosynthesis</keyword>
<keyword evidence="4 10" id="KW-0436">Ligase</keyword>
<dbReference type="CDD" id="cd04334">
    <property type="entry name" value="ProRS-INS"/>
    <property type="match status" value="1"/>
</dbReference>
<dbReference type="PROSITE" id="PS50862">
    <property type="entry name" value="AA_TRNA_LIGASE_II"/>
    <property type="match status" value="1"/>
</dbReference>
<dbReference type="NCBIfam" id="NF006625">
    <property type="entry name" value="PRK09194.1"/>
    <property type="match status" value="1"/>
</dbReference>
<dbReference type="PIRSF" id="PIRSF001535">
    <property type="entry name" value="ProRS_1"/>
    <property type="match status" value="1"/>
</dbReference>
<dbReference type="GO" id="GO:0005829">
    <property type="term" value="C:cytosol"/>
    <property type="evidence" value="ECO:0007669"/>
    <property type="project" value="TreeGrafter"/>
</dbReference>
<dbReference type="FunFam" id="3.30.930.10:FF:000097">
    <property type="entry name" value="Proline--tRNA ligase"/>
    <property type="match status" value="1"/>
</dbReference>
<dbReference type="InterPro" id="IPR036754">
    <property type="entry name" value="YbaK/aa-tRNA-synt-asso_dom_sf"/>
</dbReference>
<reference evidence="12 13" key="1">
    <citation type="journal article" date="2014" name="ISME J.">
        <title>Candidatus Competibacter-lineage genomes retrieved from metagenomes reveal functional metabolic diversity.</title>
        <authorList>
            <person name="McIlroy S.J."/>
            <person name="Albertsen M."/>
            <person name="Andresen E.K."/>
            <person name="Saunders A.M."/>
            <person name="Kristiansen R."/>
            <person name="Stokholm-Bjerregaard M."/>
            <person name="Nielsen K.L."/>
            <person name="Nielsen P.H."/>
        </authorList>
    </citation>
    <scope>NUCLEOTIDE SEQUENCE [LARGE SCALE GENOMIC DNA]</scope>
    <source>
        <strain evidence="12 13">Run_B_J11</strain>
    </source>
</reference>
<dbReference type="InterPro" id="IPR023717">
    <property type="entry name" value="Pro-tRNA-Synthase_IIa_type1"/>
</dbReference>
<evidence type="ECO:0000313" key="13">
    <source>
        <dbReference type="Proteomes" id="UP000019184"/>
    </source>
</evidence>
<keyword evidence="3 10" id="KW-0963">Cytoplasm</keyword>
<dbReference type="Pfam" id="PF03129">
    <property type="entry name" value="HGTP_anticodon"/>
    <property type="match status" value="1"/>
</dbReference>
<evidence type="ECO:0000313" key="12">
    <source>
        <dbReference type="EMBL" id="CDH47617.1"/>
    </source>
</evidence>
<dbReference type="NCBIfam" id="TIGR00409">
    <property type="entry name" value="proS_fam_II"/>
    <property type="match status" value="1"/>
</dbReference>
<dbReference type="PANTHER" id="PTHR42753">
    <property type="entry name" value="MITOCHONDRIAL RIBOSOME PROTEIN L39/PROLYL-TRNA LIGASE FAMILY MEMBER"/>
    <property type="match status" value="1"/>
</dbReference>
<dbReference type="Gene3D" id="3.30.930.10">
    <property type="entry name" value="Bira Bifunctional Protein, Domain 2"/>
    <property type="match status" value="2"/>
</dbReference>
<dbReference type="InterPro" id="IPR033730">
    <property type="entry name" value="ProRS_core_prok"/>
</dbReference>
<dbReference type="SUPFAM" id="SSF55826">
    <property type="entry name" value="YbaK/ProRS associated domain"/>
    <property type="match status" value="1"/>
</dbReference>
<organism evidence="12 13">
    <name type="scientific">Candidatus Contendobacter odensis Run_B_J11</name>
    <dbReference type="NCBI Taxonomy" id="1400861"/>
    <lineage>
        <taxon>Bacteria</taxon>
        <taxon>Pseudomonadati</taxon>
        <taxon>Pseudomonadota</taxon>
        <taxon>Gammaproteobacteria</taxon>
        <taxon>Candidatus Competibacteraceae</taxon>
        <taxon>Candidatus Contendibacter</taxon>
    </lineage>
</organism>
<dbReference type="InterPro" id="IPR036621">
    <property type="entry name" value="Anticodon-bd_dom_sf"/>
</dbReference>
<keyword evidence="6 10" id="KW-0067">ATP-binding</keyword>
<comment type="similarity">
    <text evidence="10">Belongs to the class-II aminoacyl-tRNA synthetase family. ProS type 1 subfamily.</text>
</comment>
<accession>A0A7U7GGR1</accession>
<keyword evidence="13" id="KW-1185">Reference proteome</keyword>
<dbReference type="InterPro" id="IPR050062">
    <property type="entry name" value="Pro-tRNA_synthetase"/>
</dbReference>
<dbReference type="RefSeq" id="WP_034436741.1">
    <property type="nucleotide sequence ID" value="NZ_CBTK010000304.1"/>
</dbReference>
<dbReference type="PANTHER" id="PTHR42753:SF2">
    <property type="entry name" value="PROLINE--TRNA LIGASE"/>
    <property type="match status" value="1"/>
</dbReference>
<dbReference type="CDD" id="cd00861">
    <property type="entry name" value="ProRS_anticodon_short"/>
    <property type="match status" value="1"/>
</dbReference>
<dbReference type="GO" id="GO:0005524">
    <property type="term" value="F:ATP binding"/>
    <property type="evidence" value="ECO:0007669"/>
    <property type="project" value="UniProtKB-UniRule"/>
</dbReference>
<evidence type="ECO:0000259" key="11">
    <source>
        <dbReference type="PROSITE" id="PS50862"/>
    </source>
</evidence>
<name>A0A7U7GGR1_9GAMM</name>
<comment type="function">
    <text evidence="10">Catalyzes the attachment of proline to tRNA(Pro) in a two-step reaction: proline is first activated by ATP to form Pro-AMP and then transferred to the acceptor end of tRNA(Pro). As ProRS can inadvertently accommodate and process non-cognate amino acids such as alanine and cysteine, to avoid such errors it has two additional distinct editing activities against alanine. One activity is designated as 'pretransfer' editing and involves the tRNA(Pro)-independent hydrolysis of activated Ala-AMP. The other activity is designated 'posttransfer' editing and involves deacylation of mischarged Ala-tRNA(Pro). The misacylated Cys-tRNA(Pro) is not edited by ProRS.</text>
</comment>
<dbReference type="FunFam" id="3.30.930.10:FF:000043">
    <property type="entry name" value="Proline--tRNA ligase"/>
    <property type="match status" value="1"/>
</dbReference>
<comment type="domain">
    <text evidence="10">Consists of three domains: the N-terminal catalytic domain, the editing domain and the C-terminal anticodon-binding domain.</text>
</comment>
<dbReference type="InterPro" id="IPR007214">
    <property type="entry name" value="YbaK/aa-tRNA-synth-assoc-dom"/>
</dbReference>
<dbReference type="Gene3D" id="3.90.960.10">
    <property type="entry name" value="YbaK/aminoacyl-tRNA synthetase-associated domain"/>
    <property type="match status" value="1"/>
</dbReference>
<evidence type="ECO:0000256" key="10">
    <source>
        <dbReference type="HAMAP-Rule" id="MF_01569"/>
    </source>
</evidence>
<dbReference type="SUPFAM" id="SSF55681">
    <property type="entry name" value="Class II aaRS and biotin synthetases"/>
    <property type="match status" value="1"/>
</dbReference>
<dbReference type="GO" id="GO:0006433">
    <property type="term" value="P:prolyl-tRNA aminoacylation"/>
    <property type="evidence" value="ECO:0007669"/>
    <property type="project" value="UniProtKB-UniRule"/>
</dbReference>
<dbReference type="InterPro" id="IPR002314">
    <property type="entry name" value="aa-tRNA-synt_IIb"/>
</dbReference>